<keyword evidence="4" id="KW-1185">Reference proteome</keyword>
<accession>A0A4V1EDR2</accession>
<dbReference type="RefSeq" id="WP_137314813.1">
    <property type="nucleotide sequence ID" value="NZ_CP040017.1"/>
</dbReference>
<feature type="signal peptide" evidence="1">
    <location>
        <begin position="1"/>
        <end position="21"/>
    </location>
</feature>
<dbReference type="Proteomes" id="UP000584325">
    <property type="component" value="Unassembled WGS sequence"/>
</dbReference>
<dbReference type="Proteomes" id="UP000298763">
    <property type="component" value="Chromosome"/>
</dbReference>
<proteinExistence type="predicted"/>
<evidence type="ECO:0000313" key="2">
    <source>
        <dbReference type="EMBL" id="MBB3220510.1"/>
    </source>
</evidence>
<sequence length="172" mass="18611">MRFATLFIISTLLSLPQFAWADIPLTLEDLLTDKGKLKLDLSVSYANSDRQGISTAEPVTVQTGPTSFITLPTLIGDSISNSDTNVVTLGLRYGLTAKAEIYSRFSGVTMSQRSSGLEGASKSNESGFVDTWAGINYQFKAAGGGIVGNIAWRPSIVAANFGLAQYRKYREW</sequence>
<dbReference type="OrthoDB" id="6121451at2"/>
<keyword evidence="1" id="KW-0732">Signal</keyword>
<evidence type="ECO:0000313" key="5">
    <source>
        <dbReference type="Proteomes" id="UP000584325"/>
    </source>
</evidence>
<dbReference type="EMBL" id="CP040017">
    <property type="protein sequence ID" value="QCP11971.1"/>
    <property type="molecule type" value="Genomic_DNA"/>
</dbReference>
<evidence type="ECO:0000256" key="1">
    <source>
        <dbReference type="SAM" id="SignalP"/>
    </source>
</evidence>
<name>A0A4V1EDR2_9BURK</name>
<evidence type="ECO:0000313" key="4">
    <source>
        <dbReference type="Proteomes" id="UP000298763"/>
    </source>
</evidence>
<protein>
    <submittedName>
        <fullName evidence="2">Uncharacterized protein</fullName>
    </submittedName>
</protein>
<reference evidence="3 4" key="1">
    <citation type="submission" date="2019-05" db="EMBL/GenBank/DDBJ databases">
        <title>Draft Genome Sequences of Six Type Strains of the Genus Massilia.</title>
        <authorList>
            <person name="Miess H."/>
            <person name="Frediansyhah A."/>
            <person name="Gross H."/>
        </authorList>
    </citation>
    <scope>NUCLEOTIDE SEQUENCE [LARGE SCALE GENOMIC DNA]</scope>
    <source>
        <strain evidence="3 4">DSMZ 26121</strain>
    </source>
</reference>
<reference evidence="2 5" key="2">
    <citation type="submission" date="2020-08" db="EMBL/GenBank/DDBJ databases">
        <title>Genomic Encyclopedia of Type Strains, Phase III (KMG-III): the genomes of soil and plant-associated and newly described type strains.</title>
        <authorList>
            <person name="Whitman W."/>
        </authorList>
    </citation>
    <scope>NUCLEOTIDE SEQUENCE [LARGE SCALE GENOMIC DNA]</scope>
    <source>
        <strain evidence="2 5">CECT 7753</strain>
    </source>
</reference>
<dbReference type="AlphaFoldDB" id="A0A4V1EDR2"/>
<feature type="chain" id="PRO_5044609987" evidence="1">
    <location>
        <begin position="22"/>
        <end position="172"/>
    </location>
</feature>
<organism evidence="2 5">
    <name type="scientific">Pseudoduganella umbonata</name>
    <dbReference type="NCBI Taxonomy" id="864828"/>
    <lineage>
        <taxon>Bacteria</taxon>
        <taxon>Pseudomonadati</taxon>
        <taxon>Pseudomonadota</taxon>
        <taxon>Betaproteobacteria</taxon>
        <taxon>Burkholderiales</taxon>
        <taxon>Oxalobacteraceae</taxon>
        <taxon>Telluria group</taxon>
        <taxon>Pseudoduganella</taxon>
    </lineage>
</organism>
<dbReference type="EMBL" id="JACHXS010000002">
    <property type="protein sequence ID" value="MBB3220510.1"/>
    <property type="molecule type" value="Genomic_DNA"/>
</dbReference>
<evidence type="ECO:0000313" key="3">
    <source>
        <dbReference type="EMBL" id="QCP11971.1"/>
    </source>
</evidence>
<gene>
    <name evidence="3" type="ORF">FCL38_17295</name>
    <name evidence="2" type="ORF">FHS02_001309</name>
</gene>